<keyword evidence="1" id="KW-0694">RNA-binding</keyword>
<accession>A0A382YM43</accession>
<evidence type="ECO:0000259" key="2">
    <source>
        <dbReference type="Pfam" id="PF01029"/>
    </source>
</evidence>
<feature type="domain" description="NusB/RsmB/TIM44" evidence="2">
    <location>
        <begin position="6"/>
        <end position="71"/>
    </location>
</feature>
<dbReference type="AlphaFoldDB" id="A0A382YM43"/>
<gene>
    <name evidence="3" type="ORF">METZ01_LOCUS437220</name>
</gene>
<feature type="non-terminal residue" evidence="3">
    <location>
        <position position="72"/>
    </location>
</feature>
<reference evidence="3" key="1">
    <citation type="submission" date="2018-05" db="EMBL/GenBank/DDBJ databases">
        <authorList>
            <person name="Lanie J.A."/>
            <person name="Ng W.-L."/>
            <person name="Kazmierczak K.M."/>
            <person name="Andrzejewski T.M."/>
            <person name="Davidsen T.M."/>
            <person name="Wayne K.J."/>
            <person name="Tettelin H."/>
            <person name="Glass J.I."/>
            <person name="Rusch D."/>
            <person name="Podicherti R."/>
            <person name="Tsui H.-C.T."/>
            <person name="Winkler M.E."/>
        </authorList>
    </citation>
    <scope>NUCLEOTIDE SEQUENCE</scope>
</reference>
<dbReference type="EMBL" id="UINC01176976">
    <property type="protein sequence ID" value="SVD84366.1"/>
    <property type="molecule type" value="Genomic_DNA"/>
</dbReference>
<protein>
    <recommendedName>
        <fullName evidence="2">NusB/RsmB/TIM44 domain-containing protein</fullName>
    </recommendedName>
</protein>
<dbReference type="GO" id="GO:0003723">
    <property type="term" value="F:RNA binding"/>
    <property type="evidence" value="ECO:0007669"/>
    <property type="project" value="UniProtKB-KW"/>
</dbReference>
<dbReference type="GO" id="GO:0006355">
    <property type="term" value="P:regulation of DNA-templated transcription"/>
    <property type="evidence" value="ECO:0007669"/>
    <property type="project" value="InterPro"/>
</dbReference>
<dbReference type="InterPro" id="IPR035926">
    <property type="entry name" value="NusB-like_sf"/>
</dbReference>
<sequence length="72" mass="8544">MGKRRSSRELTIKFLYQYEFNEGNFKNQIKSFLEQNSSEGEVGDFMKELVGSILEQIEEIDEIVQKYSDNWV</sequence>
<dbReference type="InterPro" id="IPR006027">
    <property type="entry name" value="NusB_RsmB_TIM44"/>
</dbReference>
<dbReference type="Gene3D" id="1.10.940.10">
    <property type="entry name" value="NusB-like"/>
    <property type="match status" value="1"/>
</dbReference>
<proteinExistence type="predicted"/>
<dbReference type="Pfam" id="PF01029">
    <property type="entry name" value="NusB"/>
    <property type="match status" value="1"/>
</dbReference>
<evidence type="ECO:0000256" key="1">
    <source>
        <dbReference type="ARBA" id="ARBA00022884"/>
    </source>
</evidence>
<name>A0A382YM43_9ZZZZ</name>
<evidence type="ECO:0000313" key="3">
    <source>
        <dbReference type="EMBL" id="SVD84366.1"/>
    </source>
</evidence>
<dbReference type="SUPFAM" id="SSF48013">
    <property type="entry name" value="NusB-like"/>
    <property type="match status" value="1"/>
</dbReference>
<organism evidence="3">
    <name type="scientific">marine metagenome</name>
    <dbReference type="NCBI Taxonomy" id="408172"/>
    <lineage>
        <taxon>unclassified sequences</taxon>
        <taxon>metagenomes</taxon>
        <taxon>ecological metagenomes</taxon>
    </lineage>
</organism>